<dbReference type="AlphaFoldDB" id="A0A388KBF7"/>
<feature type="compositionally biased region" description="Polar residues" evidence="1">
    <location>
        <begin position="44"/>
        <end position="61"/>
    </location>
</feature>
<protein>
    <submittedName>
        <fullName evidence="2">Uncharacterized protein</fullName>
    </submittedName>
</protein>
<feature type="compositionally biased region" description="Basic and acidic residues" evidence="1">
    <location>
        <begin position="162"/>
        <end position="174"/>
    </location>
</feature>
<feature type="region of interest" description="Disordered" evidence="1">
    <location>
        <begin position="147"/>
        <end position="191"/>
    </location>
</feature>
<comment type="caution">
    <text evidence="2">The sequence shown here is derived from an EMBL/GenBank/DDBJ whole genome shotgun (WGS) entry which is preliminary data.</text>
</comment>
<evidence type="ECO:0000313" key="2">
    <source>
        <dbReference type="EMBL" id="GBG67336.1"/>
    </source>
</evidence>
<evidence type="ECO:0000256" key="1">
    <source>
        <dbReference type="SAM" id="MobiDB-lite"/>
    </source>
</evidence>
<feature type="region of interest" description="Disordered" evidence="1">
    <location>
        <begin position="101"/>
        <end position="130"/>
    </location>
</feature>
<evidence type="ECO:0000313" key="3">
    <source>
        <dbReference type="Proteomes" id="UP000265515"/>
    </source>
</evidence>
<sequence length="241" mass="26585">MAAPSQTLDGRVQSDNASAIDGPFLGLTNRRARVTRVRQERLAAQTSSDEGVSTRMRSTSHQQLRSSGLGRGSFSECRWRNENIPERNLRRCSKTGSLFAEVSPAEQWSDEDRNLRGSSRTRGQECLSPRRTLQDVKAKLARYAREKVWDQDSEDEEAMSSDVRDKDVTRDSAETLKLSTDQASVRAGSPVPSISGGNPIVVYHDASAEIADIDLRLHALQNFLQAAKTSVAQSSDSSSQM</sequence>
<accession>A0A388KBF7</accession>
<dbReference type="OrthoDB" id="568137at2759"/>
<proteinExistence type="predicted"/>
<dbReference type="EMBL" id="BFEA01000086">
    <property type="protein sequence ID" value="GBG67336.1"/>
    <property type="molecule type" value="Genomic_DNA"/>
</dbReference>
<keyword evidence="3" id="KW-1185">Reference proteome</keyword>
<gene>
    <name evidence="2" type="ORF">CBR_g474</name>
</gene>
<feature type="compositionally biased region" description="Polar residues" evidence="1">
    <location>
        <begin position="1"/>
        <end position="17"/>
    </location>
</feature>
<feature type="region of interest" description="Disordered" evidence="1">
    <location>
        <begin position="37"/>
        <end position="71"/>
    </location>
</feature>
<feature type="region of interest" description="Disordered" evidence="1">
    <location>
        <begin position="1"/>
        <end position="23"/>
    </location>
</feature>
<name>A0A388KBF7_CHABU</name>
<organism evidence="2 3">
    <name type="scientific">Chara braunii</name>
    <name type="common">Braun's stonewort</name>
    <dbReference type="NCBI Taxonomy" id="69332"/>
    <lineage>
        <taxon>Eukaryota</taxon>
        <taxon>Viridiplantae</taxon>
        <taxon>Streptophyta</taxon>
        <taxon>Charophyceae</taxon>
        <taxon>Charales</taxon>
        <taxon>Characeae</taxon>
        <taxon>Chara</taxon>
    </lineage>
</organism>
<dbReference type="Proteomes" id="UP000265515">
    <property type="component" value="Unassembled WGS sequence"/>
</dbReference>
<dbReference type="Gramene" id="GBG67336">
    <property type="protein sequence ID" value="GBG67336"/>
    <property type="gene ID" value="CBR_g474"/>
</dbReference>
<reference evidence="2 3" key="1">
    <citation type="journal article" date="2018" name="Cell">
        <title>The Chara Genome: Secondary Complexity and Implications for Plant Terrestrialization.</title>
        <authorList>
            <person name="Nishiyama T."/>
            <person name="Sakayama H."/>
            <person name="Vries J.D."/>
            <person name="Buschmann H."/>
            <person name="Saint-Marcoux D."/>
            <person name="Ullrich K.K."/>
            <person name="Haas F.B."/>
            <person name="Vanderstraeten L."/>
            <person name="Becker D."/>
            <person name="Lang D."/>
            <person name="Vosolsobe S."/>
            <person name="Rombauts S."/>
            <person name="Wilhelmsson P.K.I."/>
            <person name="Janitza P."/>
            <person name="Kern R."/>
            <person name="Heyl A."/>
            <person name="Rumpler F."/>
            <person name="Villalobos L.I.A.C."/>
            <person name="Clay J.M."/>
            <person name="Skokan R."/>
            <person name="Toyoda A."/>
            <person name="Suzuki Y."/>
            <person name="Kagoshima H."/>
            <person name="Schijlen E."/>
            <person name="Tajeshwar N."/>
            <person name="Catarino B."/>
            <person name="Hetherington A.J."/>
            <person name="Saltykova A."/>
            <person name="Bonnot C."/>
            <person name="Breuninger H."/>
            <person name="Symeonidi A."/>
            <person name="Radhakrishnan G.V."/>
            <person name="Van Nieuwerburgh F."/>
            <person name="Deforce D."/>
            <person name="Chang C."/>
            <person name="Karol K.G."/>
            <person name="Hedrich R."/>
            <person name="Ulvskov P."/>
            <person name="Glockner G."/>
            <person name="Delwiche C.F."/>
            <person name="Petrasek J."/>
            <person name="Van de Peer Y."/>
            <person name="Friml J."/>
            <person name="Beilby M."/>
            <person name="Dolan L."/>
            <person name="Kohara Y."/>
            <person name="Sugano S."/>
            <person name="Fujiyama A."/>
            <person name="Delaux P.-M."/>
            <person name="Quint M."/>
            <person name="TheiBen G."/>
            <person name="Hagemann M."/>
            <person name="Harholt J."/>
            <person name="Dunand C."/>
            <person name="Zachgo S."/>
            <person name="Langdale J."/>
            <person name="Maumus F."/>
            <person name="Straeten D.V.D."/>
            <person name="Gould S.B."/>
            <person name="Rensing S.A."/>
        </authorList>
    </citation>
    <scope>NUCLEOTIDE SEQUENCE [LARGE SCALE GENOMIC DNA]</scope>
    <source>
        <strain evidence="2 3">S276</strain>
    </source>
</reference>